<dbReference type="KEGG" id="psco:LY89DRAFT_16754"/>
<dbReference type="PANTHER" id="PTHR48182:SF2">
    <property type="entry name" value="PROTEIN SERAC1"/>
    <property type="match status" value="1"/>
</dbReference>
<sequence length="322" mass="36540">MDPLSALAIVGFVVASIPTAISLNLLVAKILTRGSKGLCVVSEDEHAQVDIVFVHGLGGDPHETWCTRDTTKKVNWMTDLLPEDIRSTTPSRILTFGYSQRLFSIPSYGFLGKRTRPSILDNKVIKYLPQALYLHSKGLMEELTILRGEYARDRPIIFVAHNLGGLIVKSTLVQASADVGEYSRHKAIQLSTTGVLFFGTPQRETSRKSWSKLLTRIFTVSLELPAISLGESITAQAELFDLQVQRYKSIEMNFQNYAFYEKYMTQKEPSVKLYVVPEESVLPTNARPWWHKIRLDRNHQNMVKFERDDEDYQIVLGCIKTN</sequence>
<evidence type="ECO:0000313" key="8">
    <source>
        <dbReference type="EMBL" id="KUJ24267.1"/>
    </source>
</evidence>
<dbReference type="GeneID" id="28815272"/>
<evidence type="ECO:0000313" key="9">
    <source>
        <dbReference type="Proteomes" id="UP000070700"/>
    </source>
</evidence>
<dbReference type="InterPro" id="IPR052374">
    <property type="entry name" value="SERAC1"/>
</dbReference>
<feature type="transmembrane region" description="Helical" evidence="7">
    <location>
        <begin position="6"/>
        <end position="27"/>
    </location>
</feature>
<comment type="subcellular location">
    <subcellularLocation>
        <location evidence="2">Endoplasmic reticulum</location>
    </subcellularLocation>
    <subcellularLocation>
        <location evidence="3">Membrane</location>
    </subcellularLocation>
    <subcellularLocation>
        <location evidence="1">Mitochondrion</location>
    </subcellularLocation>
</comment>
<dbReference type="EMBL" id="KQ947404">
    <property type="protein sequence ID" value="KUJ24267.1"/>
    <property type="molecule type" value="Genomic_DNA"/>
</dbReference>
<gene>
    <name evidence="8" type="ORF">LY89DRAFT_16754</name>
</gene>
<dbReference type="GO" id="GO:0005783">
    <property type="term" value="C:endoplasmic reticulum"/>
    <property type="evidence" value="ECO:0007669"/>
    <property type="project" value="UniProtKB-SubCell"/>
</dbReference>
<dbReference type="RefSeq" id="XP_018078622.1">
    <property type="nucleotide sequence ID" value="XM_018205546.1"/>
</dbReference>
<evidence type="ECO:0000256" key="5">
    <source>
        <dbReference type="ARBA" id="ARBA00023128"/>
    </source>
</evidence>
<reference evidence="8 9" key="1">
    <citation type="submission" date="2015-10" db="EMBL/GenBank/DDBJ databases">
        <title>Full genome of DAOMC 229536 Phialocephala scopiformis, a fungal endophyte of spruce producing the potent anti-insectan compound rugulosin.</title>
        <authorList>
            <consortium name="DOE Joint Genome Institute"/>
            <person name="Walker A.K."/>
            <person name="Frasz S.L."/>
            <person name="Seifert K.A."/>
            <person name="Miller J.D."/>
            <person name="Mondo S.J."/>
            <person name="Labutti K."/>
            <person name="Lipzen A."/>
            <person name="Dockter R."/>
            <person name="Kennedy M."/>
            <person name="Grigoriev I.V."/>
            <person name="Spatafora J.W."/>
        </authorList>
    </citation>
    <scope>NUCLEOTIDE SEQUENCE [LARGE SCALE GENOMIC DNA]</scope>
    <source>
        <strain evidence="8 9">CBS 120377</strain>
    </source>
</reference>
<evidence type="ECO:0000256" key="6">
    <source>
        <dbReference type="ARBA" id="ARBA00023136"/>
    </source>
</evidence>
<evidence type="ECO:0000256" key="3">
    <source>
        <dbReference type="ARBA" id="ARBA00004370"/>
    </source>
</evidence>
<keyword evidence="4" id="KW-0256">Endoplasmic reticulum</keyword>
<evidence type="ECO:0000256" key="2">
    <source>
        <dbReference type="ARBA" id="ARBA00004240"/>
    </source>
</evidence>
<dbReference type="Proteomes" id="UP000070700">
    <property type="component" value="Unassembled WGS sequence"/>
</dbReference>
<dbReference type="SUPFAM" id="SSF53474">
    <property type="entry name" value="alpha/beta-Hydrolases"/>
    <property type="match status" value="1"/>
</dbReference>
<evidence type="ECO:0000256" key="1">
    <source>
        <dbReference type="ARBA" id="ARBA00004173"/>
    </source>
</evidence>
<keyword evidence="7" id="KW-1133">Transmembrane helix</keyword>
<dbReference type="OrthoDB" id="427518at2759"/>
<protein>
    <submittedName>
        <fullName evidence="8">Uncharacterized protein</fullName>
    </submittedName>
</protein>
<organism evidence="8 9">
    <name type="scientific">Mollisia scopiformis</name>
    <name type="common">Conifer needle endophyte fungus</name>
    <name type="synonym">Phialocephala scopiformis</name>
    <dbReference type="NCBI Taxonomy" id="149040"/>
    <lineage>
        <taxon>Eukaryota</taxon>
        <taxon>Fungi</taxon>
        <taxon>Dikarya</taxon>
        <taxon>Ascomycota</taxon>
        <taxon>Pezizomycotina</taxon>
        <taxon>Leotiomycetes</taxon>
        <taxon>Helotiales</taxon>
        <taxon>Mollisiaceae</taxon>
        <taxon>Mollisia</taxon>
    </lineage>
</organism>
<dbReference type="Gene3D" id="3.40.50.1820">
    <property type="entry name" value="alpha/beta hydrolase"/>
    <property type="match status" value="1"/>
</dbReference>
<name>A0A194XWY1_MOLSC</name>
<accession>A0A194XWY1</accession>
<keyword evidence="5" id="KW-0496">Mitochondrion</keyword>
<dbReference type="InParanoid" id="A0A194XWY1"/>
<evidence type="ECO:0000256" key="4">
    <source>
        <dbReference type="ARBA" id="ARBA00022824"/>
    </source>
</evidence>
<dbReference type="GO" id="GO:0016020">
    <property type="term" value="C:membrane"/>
    <property type="evidence" value="ECO:0007669"/>
    <property type="project" value="UniProtKB-SubCell"/>
</dbReference>
<keyword evidence="9" id="KW-1185">Reference proteome</keyword>
<keyword evidence="6 7" id="KW-0472">Membrane</keyword>
<dbReference type="InterPro" id="IPR029058">
    <property type="entry name" value="AB_hydrolase_fold"/>
</dbReference>
<evidence type="ECO:0000256" key="7">
    <source>
        <dbReference type="SAM" id="Phobius"/>
    </source>
</evidence>
<dbReference type="PANTHER" id="PTHR48182">
    <property type="entry name" value="PROTEIN SERAC1"/>
    <property type="match status" value="1"/>
</dbReference>
<dbReference type="AlphaFoldDB" id="A0A194XWY1"/>
<dbReference type="GO" id="GO:0005739">
    <property type="term" value="C:mitochondrion"/>
    <property type="evidence" value="ECO:0007669"/>
    <property type="project" value="UniProtKB-SubCell"/>
</dbReference>
<proteinExistence type="predicted"/>
<keyword evidence="7" id="KW-0812">Transmembrane</keyword>